<organism evidence="1 2">
    <name type="scientific">Pleurotus eryngii</name>
    <name type="common">Boletus of the steppes</name>
    <dbReference type="NCBI Taxonomy" id="5323"/>
    <lineage>
        <taxon>Eukaryota</taxon>
        <taxon>Fungi</taxon>
        <taxon>Dikarya</taxon>
        <taxon>Basidiomycota</taxon>
        <taxon>Agaricomycotina</taxon>
        <taxon>Agaricomycetes</taxon>
        <taxon>Agaricomycetidae</taxon>
        <taxon>Agaricales</taxon>
        <taxon>Pleurotineae</taxon>
        <taxon>Pleurotaceae</taxon>
        <taxon>Pleurotus</taxon>
    </lineage>
</organism>
<dbReference type="PANTHER" id="PTHR28027:SF1">
    <property type="entry name" value="CAMP INDEPENDENT REGULATORY PROTEIN (AFU_ORTHOLOGUE AFUA_3G09640)"/>
    <property type="match status" value="1"/>
</dbReference>
<keyword evidence="2" id="KW-1185">Reference proteome</keyword>
<sequence length="76" mass="8715">DAQMIIYAVDQSILPRVTDRLSKSEQQQVCVGNVYVWEERTTATQMVTARLGMLRFTDGCQWNTSQVHNVSIDSYM</sequence>
<dbReference type="Proteomes" id="UP000807025">
    <property type="component" value="Unassembled WGS sequence"/>
</dbReference>
<accession>A0A9P5ZU91</accession>
<gene>
    <name evidence="1" type="ORF">BDN71DRAFT_1393288</name>
</gene>
<dbReference type="AlphaFoldDB" id="A0A9P5ZU91"/>
<reference evidence="1" key="1">
    <citation type="submission" date="2020-11" db="EMBL/GenBank/DDBJ databases">
        <authorList>
            <consortium name="DOE Joint Genome Institute"/>
            <person name="Ahrendt S."/>
            <person name="Riley R."/>
            <person name="Andreopoulos W."/>
            <person name="Labutti K."/>
            <person name="Pangilinan J."/>
            <person name="Ruiz-Duenas F.J."/>
            <person name="Barrasa J.M."/>
            <person name="Sanchez-Garcia M."/>
            <person name="Camarero S."/>
            <person name="Miyauchi S."/>
            <person name="Serrano A."/>
            <person name="Linde D."/>
            <person name="Babiker R."/>
            <person name="Drula E."/>
            <person name="Ayuso-Fernandez I."/>
            <person name="Pacheco R."/>
            <person name="Padilla G."/>
            <person name="Ferreira P."/>
            <person name="Barriuso J."/>
            <person name="Kellner H."/>
            <person name="Castanera R."/>
            <person name="Alfaro M."/>
            <person name="Ramirez L."/>
            <person name="Pisabarro A.G."/>
            <person name="Kuo A."/>
            <person name="Tritt A."/>
            <person name="Lipzen A."/>
            <person name="He G."/>
            <person name="Yan M."/>
            <person name="Ng V."/>
            <person name="Cullen D."/>
            <person name="Martin F."/>
            <person name="Rosso M.-N."/>
            <person name="Henrissat B."/>
            <person name="Hibbett D."/>
            <person name="Martinez A.T."/>
            <person name="Grigoriev I.V."/>
        </authorList>
    </citation>
    <scope>NUCLEOTIDE SEQUENCE</scope>
    <source>
        <strain evidence="1">ATCC 90797</strain>
    </source>
</reference>
<dbReference type="InterPro" id="IPR018608">
    <property type="entry name" value="Gti1/Pac2"/>
</dbReference>
<evidence type="ECO:0000313" key="2">
    <source>
        <dbReference type="Proteomes" id="UP000807025"/>
    </source>
</evidence>
<protein>
    <submittedName>
        <fullName evidence="1">Uncharacterized protein</fullName>
    </submittedName>
</protein>
<dbReference type="EMBL" id="MU154573">
    <property type="protein sequence ID" value="KAF9494403.1"/>
    <property type="molecule type" value="Genomic_DNA"/>
</dbReference>
<feature type="non-terminal residue" evidence="1">
    <location>
        <position position="1"/>
    </location>
</feature>
<dbReference type="PANTHER" id="PTHR28027">
    <property type="entry name" value="TRANSCRIPTIONAL REGULATOR MIT1"/>
    <property type="match status" value="1"/>
</dbReference>
<proteinExistence type="predicted"/>
<evidence type="ECO:0000313" key="1">
    <source>
        <dbReference type="EMBL" id="KAF9494403.1"/>
    </source>
</evidence>
<name>A0A9P5ZU91_PLEER</name>
<comment type="caution">
    <text evidence="1">The sequence shown here is derived from an EMBL/GenBank/DDBJ whole genome shotgun (WGS) entry which is preliminary data.</text>
</comment>
<dbReference type="Pfam" id="PF09729">
    <property type="entry name" value="Gti1_Pac2"/>
    <property type="match status" value="1"/>
</dbReference>
<dbReference type="OrthoDB" id="5572844at2759"/>
<dbReference type="GO" id="GO:0003677">
    <property type="term" value="F:DNA binding"/>
    <property type="evidence" value="ECO:0007669"/>
    <property type="project" value="TreeGrafter"/>
</dbReference>